<dbReference type="EMBL" id="JAPEIS010000008">
    <property type="protein sequence ID" value="KAJ8063591.1"/>
    <property type="molecule type" value="Genomic_DNA"/>
</dbReference>
<gene>
    <name evidence="1" type="ORF">OCU04_007460</name>
</gene>
<proteinExistence type="predicted"/>
<dbReference type="Proteomes" id="UP001152300">
    <property type="component" value="Unassembled WGS sequence"/>
</dbReference>
<evidence type="ECO:0000313" key="2">
    <source>
        <dbReference type="Proteomes" id="UP001152300"/>
    </source>
</evidence>
<evidence type="ECO:0000313" key="1">
    <source>
        <dbReference type="EMBL" id="KAJ8063591.1"/>
    </source>
</evidence>
<accession>A0A9X0AIT8</accession>
<organism evidence="1 2">
    <name type="scientific">Sclerotinia nivalis</name>
    <dbReference type="NCBI Taxonomy" id="352851"/>
    <lineage>
        <taxon>Eukaryota</taxon>
        <taxon>Fungi</taxon>
        <taxon>Dikarya</taxon>
        <taxon>Ascomycota</taxon>
        <taxon>Pezizomycotina</taxon>
        <taxon>Leotiomycetes</taxon>
        <taxon>Helotiales</taxon>
        <taxon>Sclerotiniaceae</taxon>
        <taxon>Sclerotinia</taxon>
    </lineage>
</organism>
<sequence length="128" mass="15197">MTRYKRIDNAMSKNNEDLIEMRRKRACIIGLMDQLLLLDLLHYWVWSEKHVNEGLIRICGMEWVAKECLVLGVIEDSKDSLCVSQYHLQRRKDEKDESRDEDENDILLLFFEPLVRLLWLGLVFTRGG</sequence>
<keyword evidence="2" id="KW-1185">Reference proteome</keyword>
<dbReference type="AlphaFoldDB" id="A0A9X0AIT8"/>
<comment type="caution">
    <text evidence="1">The sequence shown here is derived from an EMBL/GenBank/DDBJ whole genome shotgun (WGS) entry which is preliminary data.</text>
</comment>
<protein>
    <submittedName>
        <fullName evidence="1">Uncharacterized protein</fullName>
    </submittedName>
</protein>
<reference evidence="1" key="1">
    <citation type="submission" date="2022-11" db="EMBL/GenBank/DDBJ databases">
        <title>Genome Resource of Sclerotinia nivalis Strain SnTB1, a Plant Pathogen Isolated from American Ginseng.</title>
        <authorList>
            <person name="Fan S."/>
        </authorList>
    </citation>
    <scope>NUCLEOTIDE SEQUENCE</scope>
    <source>
        <strain evidence="1">SnTB1</strain>
    </source>
</reference>
<name>A0A9X0AIT8_9HELO</name>